<feature type="transmembrane region" description="Helical" evidence="9">
    <location>
        <begin position="155"/>
        <end position="174"/>
    </location>
</feature>
<evidence type="ECO:0000313" key="12">
    <source>
        <dbReference type="Proteomes" id="UP000630887"/>
    </source>
</evidence>
<dbReference type="GO" id="GO:0046983">
    <property type="term" value="F:protein dimerization activity"/>
    <property type="evidence" value="ECO:0007669"/>
    <property type="project" value="InterPro"/>
</dbReference>
<evidence type="ECO:0000256" key="5">
    <source>
        <dbReference type="ARBA" id="ARBA00022741"/>
    </source>
</evidence>
<keyword evidence="4" id="KW-0808">Transferase</keyword>
<dbReference type="Pfam" id="PF02518">
    <property type="entry name" value="HATPase_c"/>
    <property type="match status" value="1"/>
</dbReference>
<dbReference type="EC" id="2.7.13.3" evidence="2"/>
<comment type="catalytic activity">
    <reaction evidence="1">
        <text>ATP + protein L-histidine = ADP + protein N-phospho-L-histidine.</text>
        <dbReference type="EC" id="2.7.13.3"/>
    </reaction>
</comment>
<evidence type="ECO:0000313" key="11">
    <source>
        <dbReference type="EMBL" id="GIG03839.1"/>
    </source>
</evidence>
<reference evidence="11 12" key="1">
    <citation type="submission" date="2021-01" db="EMBL/GenBank/DDBJ databases">
        <title>Whole genome shotgun sequence of Catellatospora coxensis NBRC 107359.</title>
        <authorList>
            <person name="Komaki H."/>
            <person name="Tamura T."/>
        </authorList>
    </citation>
    <scope>NUCLEOTIDE SEQUENCE [LARGE SCALE GENOMIC DNA]</scope>
    <source>
        <strain evidence="11 12">NBRC 107359</strain>
    </source>
</reference>
<dbReference type="InterPro" id="IPR055558">
    <property type="entry name" value="DUF7134"/>
</dbReference>
<keyword evidence="9" id="KW-0812">Transmembrane</keyword>
<proteinExistence type="predicted"/>
<name>A0A8J3KRV2_9ACTN</name>
<dbReference type="InterPro" id="IPR011712">
    <property type="entry name" value="Sig_transdc_His_kin_sub3_dim/P"/>
</dbReference>
<keyword evidence="8" id="KW-0902">Two-component regulatory system</keyword>
<accession>A0A8J3KRV2</accession>
<keyword evidence="9" id="KW-1133">Transmembrane helix</keyword>
<comment type="caution">
    <text evidence="11">The sequence shown here is derived from an EMBL/GenBank/DDBJ whole genome shotgun (WGS) entry which is preliminary data.</text>
</comment>
<keyword evidence="12" id="KW-1185">Reference proteome</keyword>
<feature type="transmembrane region" description="Helical" evidence="9">
    <location>
        <begin position="44"/>
        <end position="64"/>
    </location>
</feature>
<dbReference type="AlphaFoldDB" id="A0A8J3KRV2"/>
<evidence type="ECO:0000256" key="8">
    <source>
        <dbReference type="ARBA" id="ARBA00023012"/>
    </source>
</evidence>
<feature type="transmembrane region" description="Helical" evidence="9">
    <location>
        <begin position="85"/>
        <end position="103"/>
    </location>
</feature>
<evidence type="ECO:0000256" key="1">
    <source>
        <dbReference type="ARBA" id="ARBA00000085"/>
    </source>
</evidence>
<evidence type="ECO:0000256" key="7">
    <source>
        <dbReference type="ARBA" id="ARBA00022840"/>
    </source>
</evidence>
<dbReference type="PANTHER" id="PTHR24421">
    <property type="entry name" value="NITRATE/NITRITE SENSOR PROTEIN NARX-RELATED"/>
    <property type="match status" value="1"/>
</dbReference>
<gene>
    <name evidence="11" type="ORF">Cco03nite_05390</name>
</gene>
<keyword evidence="9" id="KW-0472">Membrane</keyword>
<dbReference type="SUPFAM" id="SSF55874">
    <property type="entry name" value="ATPase domain of HSP90 chaperone/DNA topoisomerase II/histidine kinase"/>
    <property type="match status" value="1"/>
</dbReference>
<evidence type="ECO:0000259" key="10">
    <source>
        <dbReference type="SMART" id="SM00387"/>
    </source>
</evidence>
<organism evidence="11 12">
    <name type="scientific">Catellatospora coxensis</name>
    <dbReference type="NCBI Taxonomy" id="310354"/>
    <lineage>
        <taxon>Bacteria</taxon>
        <taxon>Bacillati</taxon>
        <taxon>Actinomycetota</taxon>
        <taxon>Actinomycetes</taxon>
        <taxon>Micromonosporales</taxon>
        <taxon>Micromonosporaceae</taxon>
        <taxon>Catellatospora</taxon>
    </lineage>
</organism>
<evidence type="ECO:0000256" key="9">
    <source>
        <dbReference type="SAM" id="Phobius"/>
    </source>
</evidence>
<dbReference type="CDD" id="cd16917">
    <property type="entry name" value="HATPase_UhpB-NarQ-NarX-like"/>
    <property type="match status" value="1"/>
</dbReference>
<evidence type="ECO:0000256" key="3">
    <source>
        <dbReference type="ARBA" id="ARBA00022553"/>
    </source>
</evidence>
<evidence type="ECO:0000256" key="2">
    <source>
        <dbReference type="ARBA" id="ARBA00012438"/>
    </source>
</evidence>
<dbReference type="SMART" id="SM00387">
    <property type="entry name" value="HATPase_c"/>
    <property type="match status" value="1"/>
</dbReference>
<keyword evidence="7" id="KW-0067">ATP-binding</keyword>
<keyword evidence="5" id="KW-0547">Nucleotide-binding</keyword>
<dbReference type="InterPro" id="IPR003594">
    <property type="entry name" value="HATPase_dom"/>
</dbReference>
<dbReference type="Gene3D" id="1.20.5.1930">
    <property type="match status" value="1"/>
</dbReference>
<evidence type="ECO:0000256" key="4">
    <source>
        <dbReference type="ARBA" id="ARBA00022679"/>
    </source>
</evidence>
<dbReference type="Proteomes" id="UP000630887">
    <property type="component" value="Unassembled WGS sequence"/>
</dbReference>
<dbReference type="InterPro" id="IPR036890">
    <property type="entry name" value="HATPase_C_sf"/>
</dbReference>
<dbReference type="Pfam" id="PF23539">
    <property type="entry name" value="DUF7134"/>
    <property type="match status" value="1"/>
</dbReference>
<keyword evidence="3" id="KW-0597">Phosphoprotein</keyword>
<protein>
    <recommendedName>
        <fullName evidence="2">histidine kinase</fullName>
        <ecNumber evidence="2">2.7.13.3</ecNumber>
    </recommendedName>
</protein>
<dbReference type="GO" id="GO:0005524">
    <property type="term" value="F:ATP binding"/>
    <property type="evidence" value="ECO:0007669"/>
    <property type="project" value="UniProtKB-KW"/>
</dbReference>
<feature type="domain" description="Histidine kinase/HSP90-like ATPase" evidence="10">
    <location>
        <begin position="299"/>
        <end position="390"/>
    </location>
</feature>
<keyword evidence="6 11" id="KW-0418">Kinase</keyword>
<dbReference type="Pfam" id="PF07730">
    <property type="entry name" value="HisKA_3"/>
    <property type="match status" value="1"/>
</dbReference>
<dbReference type="InterPro" id="IPR050482">
    <property type="entry name" value="Sensor_HK_TwoCompSys"/>
</dbReference>
<evidence type="ECO:0000256" key="6">
    <source>
        <dbReference type="ARBA" id="ARBA00022777"/>
    </source>
</evidence>
<sequence>MATAEAVRANGSCRAGPYHRVVLGLSFWREPRPAPVPRHGRRDYLLIAALIVLTAVEGLLRPALPIASLLLSAGFTVTLVWRRRWPLAMVLLSFGVGALVPLVTRDSVPETYTMIYLLLLPYSVARWGSGREIVLATVAVLGSLGLSALTGSTGAADSLGGLAVVSAVAAAGLARRYRVRARARELDQVRLLERERLARDLHDTVAHHVSAMAIRAQAGLAIAPARPEAAIEALRVIEAEASRALAEMRTMVRLLREGEPAEYTPDQGAGDLHGLARSAGSGLPVEVRVDGDLASLPAALGGALFRMAQESVTNAQRHARQATRVEVRVSVDDDMVRLRVGDDGAPAKDTGRGYGLTGMDERARLLDGVLRAGPDPAGGWTVAVELPLAGPAR</sequence>
<dbReference type="EMBL" id="BONI01000004">
    <property type="protein sequence ID" value="GIG03839.1"/>
    <property type="molecule type" value="Genomic_DNA"/>
</dbReference>
<dbReference type="GO" id="GO:0000155">
    <property type="term" value="F:phosphorelay sensor kinase activity"/>
    <property type="evidence" value="ECO:0007669"/>
    <property type="project" value="InterPro"/>
</dbReference>
<dbReference type="PANTHER" id="PTHR24421:SF10">
    <property type="entry name" value="NITRATE_NITRITE SENSOR PROTEIN NARQ"/>
    <property type="match status" value="1"/>
</dbReference>
<dbReference type="GO" id="GO:0016020">
    <property type="term" value="C:membrane"/>
    <property type="evidence" value="ECO:0007669"/>
    <property type="project" value="InterPro"/>
</dbReference>
<dbReference type="Gene3D" id="3.30.565.10">
    <property type="entry name" value="Histidine kinase-like ATPase, C-terminal domain"/>
    <property type="match status" value="1"/>
</dbReference>
<feature type="transmembrane region" description="Helical" evidence="9">
    <location>
        <begin position="132"/>
        <end position="149"/>
    </location>
</feature>